<dbReference type="EMBL" id="CP003222">
    <property type="protein sequence ID" value="AEW85940.1"/>
    <property type="molecule type" value="Genomic_DNA"/>
</dbReference>
<feature type="domain" description="DUF4365" evidence="1">
    <location>
        <begin position="14"/>
        <end position="178"/>
    </location>
</feature>
<name>G8XA82_FLACA</name>
<proteinExistence type="predicted"/>
<accession>G8XA82</accession>
<dbReference type="eggNOG" id="COG1100">
    <property type="taxonomic scope" value="Bacteria"/>
</dbReference>
<evidence type="ECO:0000259" key="1">
    <source>
        <dbReference type="Pfam" id="PF14280"/>
    </source>
</evidence>
<dbReference type="Pfam" id="PF14280">
    <property type="entry name" value="DUF4365"/>
    <property type="match status" value="1"/>
</dbReference>
<evidence type="ECO:0000313" key="2">
    <source>
        <dbReference type="EMBL" id="AEW85940.1"/>
    </source>
</evidence>
<dbReference type="KEGG" id="fco:FCOL_05575"/>
<dbReference type="AlphaFoldDB" id="G8XA82"/>
<dbReference type="Proteomes" id="UP000005638">
    <property type="component" value="Chromosome"/>
</dbReference>
<dbReference type="HOGENOM" id="CLU_076287_0_0_10"/>
<evidence type="ECO:0000313" key="3">
    <source>
        <dbReference type="Proteomes" id="UP000005638"/>
    </source>
</evidence>
<dbReference type="RefSeq" id="WP_014165219.1">
    <property type="nucleotide sequence ID" value="NC_016510.2"/>
</dbReference>
<keyword evidence="3" id="KW-1185">Reference proteome</keyword>
<reference evidence="2 3" key="1">
    <citation type="journal article" date="2012" name="J. Bacteriol.">
        <title>Genome Sequence of the Fish Pathogen Flavobacterium columnare ATCC 49512.</title>
        <authorList>
            <person name="Tekedar H.C."/>
            <person name="Karsi A."/>
            <person name="Gillaspy A.F."/>
            <person name="Dyer D.W."/>
            <person name="Benton N.R."/>
            <person name="Zaitshik J."/>
            <person name="Vamenta S."/>
            <person name="Banes M.M."/>
            <person name="Gulsoy N."/>
            <person name="Aboko-Cole M."/>
            <person name="Waldbieser G.C."/>
            <person name="Lawrence M.L."/>
        </authorList>
    </citation>
    <scope>NUCLEOTIDE SEQUENCE [LARGE SCALE GENOMIC DNA]</scope>
    <source>
        <strain evidence="3">ATCC 49512 / CIP 103533 / TG 44/87</strain>
    </source>
</reference>
<sequence length="336" mass="39699">MARKKQRVFQHIMEDESFQIIKKLIPKEWVIREFNRPDYGIDLVIELFDKVDEQISETLGEFIYVQVKSVKQIEIKKEKVFPVGNVAKGKWKEDKTEYSEIDVVKFVFDINSLFTIQTLGGSVSVLLFLVDIVTENVYFICINDYIDKIILPKNSKYTEQDSYTITIPTLNALNNIEISNNALKFYGKRAKLLASFSKFSYQKNELSYLLKVKDFPIFTYREELEKDKVVTNNDILEQVLFFIEQIEELDIWEHKEWQVLPLAKTEIIELKNYLQSKDVVWEIAREKIIICWHRLTNLGTMYEDLCREWFLPKMISLLTSYPTLPEIIKTENKANA</sequence>
<dbReference type="InterPro" id="IPR025375">
    <property type="entry name" value="DUF4365"/>
</dbReference>
<gene>
    <name evidence="2" type="ordered locus">FCOL_05575</name>
</gene>
<protein>
    <recommendedName>
        <fullName evidence="1">DUF4365 domain-containing protein</fullName>
    </recommendedName>
</protein>
<organism evidence="2 3">
    <name type="scientific">Flavobacterium columnare (strain ATCC 49512 / CIP 103533 / TG 44/87)</name>
    <dbReference type="NCBI Taxonomy" id="1041826"/>
    <lineage>
        <taxon>Bacteria</taxon>
        <taxon>Pseudomonadati</taxon>
        <taxon>Bacteroidota</taxon>
        <taxon>Flavobacteriia</taxon>
        <taxon>Flavobacteriales</taxon>
        <taxon>Flavobacteriaceae</taxon>
        <taxon>Flavobacterium</taxon>
    </lineage>
</organism>